<dbReference type="SUPFAM" id="SSF88659">
    <property type="entry name" value="Sigma3 and sigma4 domains of RNA polymerase sigma factors"/>
    <property type="match status" value="1"/>
</dbReference>
<dbReference type="InterPro" id="IPR013324">
    <property type="entry name" value="RNA_pol_sigma_r3/r4-like"/>
</dbReference>
<gene>
    <name evidence="1" type="ORF">ACFSJT_11170</name>
</gene>
<dbReference type="Gene3D" id="1.10.10.10">
    <property type="entry name" value="Winged helix-like DNA-binding domain superfamily/Winged helix DNA-binding domain"/>
    <property type="match status" value="1"/>
</dbReference>
<dbReference type="Proteomes" id="UP001597344">
    <property type="component" value="Unassembled WGS sequence"/>
</dbReference>
<dbReference type="InterPro" id="IPR014284">
    <property type="entry name" value="RNA_pol_sigma-70_dom"/>
</dbReference>
<proteinExistence type="predicted"/>
<protein>
    <submittedName>
        <fullName evidence="1">RNA polymerase sigma factor</fullName>
    </submittedName>
</protein>
<evidence type="ECO:0000313" key="2">
    <source>
        <dbReference type="Proteomes" id="UP001597344"/>
    </source>
</evidence>
<accession>A0ABW5AWI1</accession>
<comment type="caution">
    <text evidence="1">The sequence shown here is derived from an EMBL/GenBank/DDBJ whole genome shotgun (WGS) entry which is preliminary data.</text>
</comment>
<dbReference type="RefSeq" id="WP_378320344.1">
    <property type="nucleotide sequence ID" value="NZ_JBHUHY010000011.1"/>
</dbReference>
<dbReference type="EMBL" id="JBHUHY010000011">
    <property type="protein sequence ID" value="MFD2187349.1"/>
    <property type="molecule type" value="Genomic_DNA"/>
</dbReference>
<name>A0ABW5AWI1_9FLAO</name>
<dbReference type="NCBIfam" id="TIGR02937">
    <property type="entry name" value="sigma70-ECF"/>
    <property type="match status" value="1"/>
</dbReference>
<organism evidence="1 2">
    <name type="scientific">Aquimarina celericrescens</name>
    <dbReference type="NCBI Taxonomy" id="1964542"/>
    <lineage>
        <taxon>Bacteria</taxon>
        <taxon>Pseudomonadati</taxon>
        <taxon>Bacteroidota</taxon>
        <taxon>Flavobacteriia</taxon>
        <taxon>Flavobacteriales</taxon>
        <taxon>Flavobacteriaceae</taxon>
        <taxon>Aquimarina</taxon>
    </lineage>
</organism>
<sequence>MEHKNFGLSKVSFEKLVADLKKNDTIFFEQVFLKQFDETIKYLRREYTADYEDAYDATMDTLLEFRARFVDGKLSYGNLRFLFTKMASQMFMRSKNKHSTDLDDVIYMIVEEEEDDLEDGLGLFNKAWETLGESCKKLLTFHFYGKMKLTEIAIEFQKTPETIRKQKERCVKGLKEQLGLKR</sequence>
<keyword evidence="2" id="KW-1185">Reference proteome</keyword>
<dbReference type="InterPro" id="IPR036388">
    <property type="entry name" value="WH-like_DNA-bd_sf"/>
</dbReference>
<reference evidence="2" key="1">
    <citation type="journal article" date="2019" name="Int. J. Syst. Evol. Microbiol.">
        <title>The Global Catalogue of Microorganisms (GCM) 10K type strain sequencing project: providing services to taxonomists for standard genome sequencing and annotation.</title>
        <authorList>
            <consortium name="The Broad Institute Genomics Platform"/>
            <consortium name="The Broad Institute Genome Sequencing Center for Infectious Disease"/>
            <person name="Wu L."/>
            <person name="Ma J."/>
        </authorList>
    </citation>
    <scope>NUCLEOTIDE SEQUENCE [LARGE SCALE GENOMIC DNA]</scope>
    <source>
        <strain evidence="2">DT92</strain>
    </source>
</reference>
<evidence type="ECO:0000313" key="1">
    <source>
        <dbReference type="EMBL" id="MFD2187349.1"/>
    </source>
</evidence>